<dbReference type="PROSITE" id="PS00581">
    <property type="entry name" value="CLATHRIN_LIGHT_CHN_2"/>
    <property type="match status" value="1"/>
</dbReference>
<name>A0A6P8ZZK9_THRPL</name>
<dbReference type="Pfam" id="PF01086">
    <property type="entry name" value="Clathrin_lg_ch"/>
    <property type="match status" value="1"/>
</dbReference>
<feature type="compositionally biased region" description="Polar residues" evidence="7">
    <location>
        <begin position="122"/>
        <end position="143"/>
    </location>
</feature>
<keyword evidence="4 6" id="KW-0168">Coated pit</keyword>
<evidence type="ECO:0000256" key="1">
    <source>
        <dbReference type="ARBA" id="ARBA00004180"/>
    </source>
</evidence>
<dbReference type="PANTHER" id="PTHR10639:SF7">
    <property type="entry name" value="CLATHRIN LIGHT CHAIN"/>
    <property type="match status" value="1"/>
</dbReference>
<dbReference type="GO" id="GO:0099631">
    <property type="term" value="C:postsynaptic endocytic zone cytoplasmic component"/>
    <property type="evidence" value="ECO:0007669"/>
    <property type="project" value="TreeGrafter"/>
</dbReference>
<dbReference type="AlphaFoldDB" id="A0A6P8ZZK9"/>
<dbReference type="FunCoup" id="A0A6P8ZZK9">
    <property type="interactions" value="1506"/>
</dbReference>
<evidence type="ECO:0000256" key="3">
    <source>
        <dbReference type="ARBA" id="ARBA00023136"/>
    </source>
</evidence>
<evidence type="ECO:0000256" key="5">
    <source>
        <dbReference type="ARBA" id="ARBA00023329"/>
    </source>
</evidence>
<dbReference type="OrthoDB" id="5512at2759"/>
<comment type="function">
    <text evidence="6">Clathrin is the major protein of the polyhedral coat of coated pits and vesicles.</text>
</comment>
<dbReference type="SMR" id="A0A6P8ZZK9"/>
<evidence type="ECO:0000256" key="6">
    <source>
        <dbReference type="RuleBase" id="RU363137"/>
    </source>
</evidence>
<dbReference type="GeneID" id="117650959"/>
<keyword evidence="5 6" id="KW-0968">Cytoplasmic vesicle</keyword>
<dbReference type="GO" id="GO:0030672">
    <property type="term" value="C:synaptic vesicle membrane"/>
    <property type="evidence" value="ECO:0007669"/>
    <property type="project" value="TreeGrafter"/>
</dbReference>
<dbReference type="InParanoid" id="A0A6P8ZZK9"/>
<evidence type="ECO:0000313" key="8">
    <source>
        <dbReference type="Proteomes" id="UP000515158"/>
    </source>
</evidence>
<reference evidence="9" key="1">
    <citation type="submission" date="2025-08" db="UniProtKB">
        <authorList>
            <consortium name="RefSeq"/>
        </authorList>
    </citation>
    <scope>IDENTIFICATION</scope>
    <source>
        <tissue evidence="9">Total insect</tissue>
    </source>
</reference>
<accession>A0A6P8ZZK9</accession>
<proteinExistence type="inferred from homology"/>
<keyword evidence="8" id="KW-1185">Reference proteome</keyword>
<dbReference type="GO" id="GO:0072583">
    <property type="term" value="P:clathrin-dependent endocytosis"/>
    <property type="evidence" value="ECO:0007669"/>
    <property type="project" value="TreeGrafter"/>
</dbReference>
<evidence type="ECO:0000256" key="7">
    <source>
        <dbReference type="SAM" id="MobiDB-lite"/>
    </source>
</evidence>
<evidence type="ECO:0000256" key="2">
    <source>
        <dbReference type="ARBA" id="ARBA00005263"/>
    </source>
</evidence>
<dbReference type="GO" id="GO:0030130">
    <property type="term" value="C:clathrin coat of trans-Golgi network vesicle"/>
    <property type="evidence" value="ECO:0007669"/>
    <property type="project" value="InterPro"/>
</dbReference>
<dbReference type="PANTHER" id="PTHR10639">
    <property type="entry name" value="CLATHRIN LIGHT CHAIN"/>
    <property type="match status" value="1"/>
</dbReference>
<dbReference type="GO" id="GO:0005198">
    <property type="term" value="F:structural molecule activity"/>
    <property type="evidence" value="ECO:0007669"/>
    <property type="project" value="InterPro"/>
</dbReference>
<dbReference type="GO" id="GO:0006886">
    <property type="term" value="P:intracellular protein transport"/>
    <property type="evidence" value="ECO:0007669"/>
    <property type="project" value="InterPro"/>
</dbReference>
<feature type="compositionally biased region" description="Basic and acidic residues" evidence="7">
    <location>
        <begin position="161"/>
        <end position="192"/>
    </location>
</feature>
<comment type="similarity">
    <text evidence="2 6">Belongs to the clathrin light chain family.</text>
</comment>
<protein>
    <recommendedName>
        <fullName evidence="6">Clathrin light chain</fullName>
    </recommendedName>
</protein>
<dbReference type="InterPro" id="IPR000996">
    <property type="entry name" value="Clathrin_L-chain"/>
</dbReference>
<feature type="compositionally biased region" description="Polar residues" evidence="7">
    <location>
        <begin position="81"/>
        <end position="93"/>
    </location>
</feature>
<comment type="subcellular location">
    <subcellularLocation>
        <location evidence="1 6">Cytoplasmic vesicle membrane</location>
        <topology evidence="1 6">Peripheral membrane protein</topology>
        <orientation evidence="1 6">Cytoplasmic side</orientation>
    </subcellularLocation>
    <subcellularLocation>
        <location evidence="6">Membrane</location>
        <location evidence="6">Coated pit</location>
        <topology evidence="6">Peripheral membrane protein</topology>
        <orientation evidence="6">Cytoplasmic side</orientation>
    </subcellularLocation>
    <text evidence="6">Cytoplasmic face of coated pits and vesicles.</text>
</comment>
<dbReference type="KEGG" id="tpal:117650959"/>
<dbReference type="Proteomes" id="UP000515158">
    <property type="component" value="Unplaced"/>
</dbReference>
<gene>
    <name evidence="9" type="primary">LOC117650959</name>
</gene>
<evidence type="ECO:0000313" key="9">
    <source>
        <dbReference type="RefSeq" id="XP_034250524.1"/>
    </source>
</evidence>
<dbReference type="GO" id="GO:0032050">
    <property type="term" value="F:clathrin heavy chain binding"/>
    <property type="evidence" value="ECO:0007669"/>
    <property type="project" value="TreeGrafter"/>
</dbReference>
<organism evidence="9">
    <name type="scientific">Thrips palmi</name>
    <name type="common">Melon thrips</name>
    <dbReference type="NCBI Taxonomy" id="161013"/>
    <lineage>
        <taxon>Eukaryota</taxon>
        <taxon>Metazoa</taxon>
        <taxon>Ecdysozoa</taxon>
        <taxon>Arthropoda</taxon>
        <taxon>Hexapoda</taxon>
        <taxon>Insecta</taxon>
        <taxon>Pterygota</taxon>
        <taxon>Neoptera</taxon>
        <taxon>Paraneoptera</taxon>
        <taxon>Thysanoptera</taxon>
        <taxon>Terebrantia</taxon>
        <taxon>Thripoidea</taxon>
        <taxon>Thripidae</taxon>
        <taxon>Thrips</taxon>
    </lineage>
</organism>
<dbReference type="CTD" id="1178"/>
<feature type="region of interest" description="Disordered" evidence="7">
    <location>
        <begin position="30"/>
        <end position="192"/>
    </location>
</feature>
<dbReference type="GO" id="GO:0030132">
    <property type="term" value="C:clathrin coat of coated pit"/>
    <property type="evidence" value="ECO:0007669"/>
    <property type="project" value="InterPro"/>
</dbReference>
<dbReference type="RefSeq" id="XP_034250524.1">
    <property type="nucleotide sequence ID" value="XM_034394633.1"/>
</dbReference>
<evidence type="ECO:0000256" key="4">
    <source>
        <dbReference type="ARBA" id="ARBA00023176"/>
    </source>
</evidence>
<keyword evidence="3 6" id="KW-0472">Membrane</keyword>
<sequence length="289" mass="32576">MDGFADNFDQAEVDPAAEFIAREQNELAGLDDDISAAPAAPVPVITNDEDPFGLPRAQDEEQDPFASFGQSQAVPLDSSDVKNSPFDSHTMMTSPFDPEGDTFDQSLQDKNELFSEDLVQDDFQNQEGGQNSFGDAPSENQLASADPAEEESPSPAHRPTLVREEPEKIKKWREEQKTRLEEKDANEEKKREEWQEAAKKELEEWYRHHDDLIAKTRSANRESAINAEKQFVADDEEIEPGTEWERIAKHCDFNPKASKGSKDVSRMRSIILQLKQNPLPVNGFGNKRS</sequence>